<protein>
    <recommendedName>
        <fullName evidence="3">Zinc ribbon domain-containing protein</fullName>
    </recommendedName>
</protein>
<sequence length="82" mass="9067">MPTYHYRCEANQQIYEVRHSMNTKLRNWSDLEQMTGNHDASIPGDTPVEKVLTAVGIVKSSTLKNPEAPPCANKNYCGGCVG</sequence>
<organism evidence="1 2">
    <name type="scientific">Gynuella sunshinyii YC6258</name>
    <dbReference type="NCBI Taxonomy" id="1445510"/>
    <lineage>
        <taxon>Bacteria</taxon>
        <taxon>Pseudomonadati</taxon>
        <taxon>Pseudomonadota</taxon>
        <taxon>Gammaproteobacteria</taxon>
        <taxon>Oceanospirillales</taxon>
        <taxon>Saccharospirillaceae</taxon>
        <taxon>Gynuella</taxon>
    </lineage>
</organism>
<dbReference type="HOGENOM" id="CLU_190804_0_0_6"/>
<dbReference type="EMBL" id="CP007142">
    <property type="protein sequence ID" value="AJQ95406.1"/>
    <property type="molecule type" value="Genomic_DNA"/>
</dbReference>
<accession>A0A0C5VM68</accession>
<gene>
    <name evidence="1" type="ORF">YC6258_03370</name>
</gene>
<dbReference type="AlphaFoldDB" id="A0A0C5VM68"/>
<name>A0A0C5VM68_9GAMM</name>
<evidence type="ECO:0008006" key="3">
    <source>
        <dbReference type="Google" id="ProtNLM"/>
    </source>
</evidence>
<dbReference type="RefSeq" id="WP_044617721.1">
    <property type="nucleotide sequence ID" value="NZ_CP007142.1"/>
</dbReference>
<dbReference type="OrthoDB" id="5421165at2"/>
<keyword evidence="2" id="KW-1185">Reference proteome</keyword>
<dbReference type="Proteomes" id="UP000032266">
    <property type="component" value="Chromosome"/>
</dbReference>
<reference evidence="1 2" key="1">
    <citation type="submission" date="2014-01" db="EMBL/GenBank/DDBJ databases">
        <title>Full genme sequencing of cellulolytic bacterium Gynuella sunshinyii YC6258T gen. nov., sp. nov.</title>
        <authorList>
            <person name="Khan H."/>
            <person name="Chung E.J."/>
            <person name="Chung Y.R."/>
        </authorList>
    </citation>
    <scope>NUCLEOTIDE SEQUENCE [LARGE SCALE GENOMIC DNA]</scope>
    <source>
        <strain evidence="1 2">YC6258</strain>
    </source>
</reference>
<proteinExistence type="predicted"/>
<evidence type="ECO:0000313" key="1">
    <source>
        <dbReference type="EMBL" id="AJQ95406.1"/>
    </source>
</evidence>
<evidence type="ECO:0000313" key="2">
    <source>
        <dbReference type="Proteomes" id="UP000032266"/>
    </source>
</evidence>
<dbReference type="KEGG" id="gsn:YC6258_03370"/>
<dbReference type="STRING" id="1445510.YC6258_03370"/>